<evidence type="ECO:0000256" key="2">
    <source>
        <dbReference type="PROSITE-ProRule" id="PRU00285"/>
    </source>
</evidence>
<keyword evidence="7" id="KW-1185">Reference proteome</keyword>
<dbReference type="AlphaFoldDB" id="F4QB27"/>
<feature type="region of interest" description="Disordered" evidence="4">
    <location>
        <begin position="217"/>
        <end position="273"/>
    </location>
</feature>
<dbReference type="CDD" id="cd06464">
    <property type="entry name" value="ACD_sHsps-like"/>
    <property type="match status" value="1"/>
</dbReference>
<organism evidence="6 7">
    <name type="scientific">Cavenderia fasciculata</name>
    <name type="common">Slime mold</name>
    <name type="synonym">Dictyostelium fasciculatum</name>
    <dbReference type="NCBI Taxonomy" id="261658"/>
    <lineage>
        <taxon>Eukaryota</taxon>
        <taxon>Amoebozoa</taxon>
        <taxon>Evosea</taxon>
        <taxon>Eumycetozoa</taxon>
        <taxon>Dictyostelia</taxon>
        <taxon>Acytosteliales</taxon>
        <taxon>Cavenderiaceae</taxon>
        <taxon>Cavenderia</taxon>
    </lineage>
</organism>
<proteinExistence type="inferred from homology"/>
<gene>
    <name evidence="6" type="ORF">DFA_10672</name>
</gene>
<evidence type="ECO:0000256" key="4">
    <source>
        <dbReference type="SAM" id="MobiDB-lite"/>
    </source>
</evidence>
<feature type="compositionally biased region" description="Low complexity" evidence="4">
    <location>
        <begin position="94"/>
        <end position="166"/>
    </location>
</feature>
<dbReference type="Pfam" id="PF00011">
    <property type="entry name" value="HSP20"/>
    <property type="match status" value="1"/>
</dbReference>
<dbReference type="Proteomes" id="UP000007797">
    <property type="component" value="Unassembled WGS sequence"/>
</dbReference>
<dbReference type="PANTHER" id="PTHR11527">
    <property type="entry name" value="HEAT-SHOCK PROTEIN 20 FAMILY MEMBER"/>
    <property type="match status" value="1"/>
</dbReference>
<dbReference type="PROSITE" id="PS01031">
    <property type="entry name" value="SHSP"/>
    <property type="match status" value="1"/>
</dbReference>
<keyword evidence="1" id="KW-0346">Stress response</keyword>
<comment type="similarity">
    <text evidence="2 3">Belongs to the small heat shock protein (HSP20) family.</text>
</comment>
<dbReference type="OrthoDB" id="5511210at2759"/>
<reference evidence="7" key="1">
    <citation type="journal article" date="2011" name="Genome Res.">
        <title>Phylogeny-wide analysis of social amoeba genomes highlights ancient origins for complex intercellular communication.</title>
        <authorList>
            <person name="Heidel A.J."/>
            <person name="Lawal H.M."/>
            <person name="Felder M."/>
            <person name="Schilde C."/>
            <person name="Helps N.R."/>
            <person name="Tunggal B."/>
            <person name="Rivero F."/>
            <person name="John U."/>
            <person name="Schleicher M."/>
            <person name="Eichinger L."/>
            <person name="Platzer M."/>
            <person name="Noegel A.A."/>
            <person name="Schaap P."/>
            <person name="Gloeckner G."/>
        </authorList>
    </citation>
    <scope>NUCLEOTIDE SEQUENCE [LARGE SCALE GENOMIC DNA]</scope>
    <source>
        <strain evidence="7">SH3</strain>
    </source>
</reference>
<dbReference type="InterPro" id="IPR008978">
    <property type="entry name" value="HSP20-like_chaperone"/>
</dbReference>
<feature type="compositionally biased region" description="Low complexity" evidence="4">
    <location>
        <begin position="253"/>
        <end position="273"/>
    </location>
</feature>
<evidence type="ECO:0000313" key="6">
    <source>
        <dbReference type="EMBL" id="EGG14799.1"/>
    </source>
</evidence>
<sequence>MDLEFTPRVPAVYSYVYPSSKDTKAHTATAPTTTAAAVNNNNNNKPSVSNNNNNNHVGYGYFDYDNIKPKNNQRAEVDETAEALLQQLFGISLPPSHRGGQQHQQHQQQHQPQQQYYHQYQPQQQQQVKPRYQVVQQQQVPAKPVAQQPQQQYQSKQQPQPQQQQPNIIKPITTFSPKVDILNGSDSYLIRVELAGVEKKDLSIDIKKEQILSISGEKKDPFKQQQQSSSLPINIISSPPSTTTSEPLIQEASNSNNSSSSLSNSSSSLSSSSSTYKYNSQESLYGKFTREVQLPSDTDITQITATHENGILLITIPKQQELTPQSFRINIQ</sequence>
<feature type="region of interest" description="Disordered" evidence="4">
    <location>
        <begin position="92"/>
        <end position="166"/>
    </location>
</feature>
<dbReference type="InterPro" id="IPR002068">
    <property type="entry name" value="A-crystallin/Hsp20_dom"/>
</dbReference>
<dbReference type="GeneID" id="14866813"/>
<feature type="region of interest" description="Disordered" evidence="4">
    <location>
        <begin position="36"/>
        <end position="57"/>
    </location>
</feature>
<protein>
    <recommendedName>
        <fullName evidence="5">SHSP domain-containing protein</fullName>
    </recommendedName>
</protein>
<feature type="compositionally biased region" description="Low complexity" evidence="4">
    <location>
        <begin position="36"/>
        <end position="56"/>
    </location>
</feature>
<dbReference type="Gene3D" id="2.60.40.790">
    <property type="match status" value="1"/>
</dbReference>
<accession>F4QB27</accession>
<evidence type="ECO:0000313" key="7">
    <source>
        <dbReference type="Proteomes" id="UP000007797"/>
    </source>
</evidence>
<feature type="domain" description="SHSP" evidence="5">
    <location>
        <begin position="170"/>
        <end position="332"/>
    </location>
</feature>
<dbReference type="STRING" id="1054147.F4QB27"/>
<feature type="compositionally biased region" description="Low complexity" evidence="4">
    <location>
        <begin position="225"/>
        <end position="245"/>
    </location>
</feature>
<dbReference type="EMBL" id="GL883027">
    <property type="protein sequence ID" value="EGG14799.1"/>
    <property type="molecule type" value="Genomic_DNA"/>
</dbReference>
<evidence type="ECO:0000259" key="5">
    <source>
        <dbReference type="PROSITE" id="PS01031"/>
    </source>
</evidence>
<name>F4QB27_CACFS</name>
<evidence type="ECO:0000256" key="1">
    <source>
        <dbReference type="ARBA" id="ARBA00023016"/>
    </source>
</evidence>
<dbReference type="RefSeq" id="XP_004351315.1">
    <property type="nucleotide sequence ID" value="XM_004351263.1"/>
</dbReference>
<dbReference type="SUPFAM" id="SSF49764">
    <property type="entry name" value="HSP20-like chaperones"/>
    <property type="match status" value="1"/>
</dbReference>
<evidence type="ECO:0000256" key="3">
    <source>
        <dbReference type="RuleBase" id="RU003616"/>
    </source>
</evidence>
<dbReference type="KEGG" id="dfa:DFA_10672"/>
<dbReference type="InterPro" id="IPR031107">
    <property type="entry name" value="Small_HSP"/>
</dbReference>